<dbReference type="Proteomes" id="UP000533896">
    <property type="component" value="Unassembled WGS sequence"/>
</dbReference>
<reference evidence="2 3" key="1">
    <citation type="submission" date="2019-09" db="EMBL/GenBank/DDBJ databases">
        <title>Bird 10,000 Genomes (B10K) Project - Family phase.</title>
        <authorList>
            <person name="Zhang G."/>
        </authorList>
    </citation>
    <scope>NUCLEOTIDE SEQUENCE [LARGE SCALE GENOMIC DNA]</scope>
    <source>
        <strain evidence="2">B10K-CU-031-23</strain>
    </source>
</reference>
<dbReference type="OrthoDB" id="539213at2759"/>
<evidence type="ECO:0000313" key="2">
    <source>
        <dbReference type="EMBL" id="NXE15704.1"/>
    </source>
</evidence>
<protein>
    <submittedName>
        <fullName evidence="2">CLPB protein</fullName>
    </submittedName>
</protein>
<dbReference type="InterPro" id="IPR036770">
    <property type="entry name" value="Ankyrin_rpt-contain_sf"/>
</dbReference>
<sequence length="80" mass="8475">ALSPRPPPERVSLLPRLLLEGADANARHRLGWTALMVAAISRNSSVVKVLLAAGADPNLGDDFSSVYETAKEKGLHSLEG</sequence>
<proteinExistence type="predicted"/>
<dbReference type="PROSITE" id="PS50297">
    <property type="entry name" value="ANK_REP_REGION"/>
    <property type="match status" value="1"/>
</dbReference>
<evidence type="ECO:0000256" key="1">
    <source>
        <dbReference type="PROSITE-ProRule" id="PRU00023"/>
    </source>
</evidence>
<feature type="non-terminal residue" evidence="2">
    <location>
        <position position="1"/>
    </location>
</feature>
<keyword evidence="3" id="KW-1185">Reference proteome</keyword>
<comment type="caution">
    <text evidence="2">The sequence shown here is derived from an EMBL/GenBank/DDBJ whole genome shotgun (WGS) entry which is preliminary data.</text>
</comment>
<evidence type="ECO:0000313" key="3">
    <source>
        <dbReference type="Proteomes" id="UP000533896"/>
    </source>
</evidence>
<feature type="non-terminal residue" evidence="2">
    <location>
        <position position="80"/>
    </location>
</feature>
<dbReference type="Gene3D" id="1.25.40.20">
    <property type="entry name" value="Ankyrin repeat-containing domain"/>
    <property type="match status" value="1"/>
</dbReference>
<dbReference type="SUPFAM" id="SSF48403">
    <property type="entry name" value="Ankyrin repeat"/>
    <property type="match status" value="1"/>
</dbReference>
<dbReference type="FunFam" id="1.25.40.20:FF:000203">
    <property type="entry name" value="caseinolytic peptidase B protein homolog isoform X1"/>
    <property type="match status" value="1"/>
</dbReference>
<dbReference type="PROSITE" id="PS50088">
    <property type="entry name" value="ANK_REPEAT"/>
    <property type="match status" value="1"/>
</dbReference>
<feature type="repeat" description="ANK" evidence="1">
    <location>
        <begin position="30"/>
        <end position="62"/>
    </location>
</feature>
<organism evidence="2 3">
    <name type="scientific">Lophotis ruficrista</name>
    <dbReference type="NCBI Taxonomy" id="172689"/>
    <lineage>
        <taxon>Eukaryota</taxon>
        <taxon>Metazoa</taxon>
        <taxon>Chordata</taxon>
        <taxon>Craniata</taxon>
        <taxon>Vertebrata</taxon>
        <taxon>Euteleostomi</taxon>
        <taxon>Archelosauria</taxon>
        <taxon>Archosauria</taxon>
        <taxon>Dinosauria</taxon>
        <taxon>Saurischia</taxon>
        <taxon>Theropoda</taxon>
        <taxon>Coelurosauria</taxon>
        <taxon>Aves</taxon>
        <taxon>Neognathae</taxon>
        <taxon>Neoaves</taxon>
        <taxon>Otidimorphae</taxon>
        <taxon>Otidiformes</taxon>
        <taxon>Otididae</taxon>
        <taxon>Lophotis</taxon>
    </lineage>
</organism>
<accession>A0A7K8KM99</accession>
<name>A0A7K8KM99_9AVES</name>
<dbReference type="Pfam" id="PF12796">
    <property type="entry name" value="Ank_2"/>
    <property type="match status" value="1"/>
</dbReference>
<dbReference type="EMBL" id="VWYV01001888">
    <property type="protein sequence ID" value="NXE15704.1"/>
    <property type="molecule type" value="Genomic_DNA"/>
</dbReference>
<dbReference type="InterPro" id="IPR002110">
    <property type="entry name" value="Ankyrin_rpt"/>
</dbReference>
<dbReference type="AlphaFoldDB" id="A0A7K8KM99"/>
<gene>
    <name evidence="2" type="primary">Clpb_1</name>
    <name evidence="2" type="ORF">LOPRUF_R01257</name>
</gene>
<dbReference type="SMART" id="SM00248">
    <property type="entry name" value="ANK"/>
    <property type="match status" value="1"/>
</dbReference>
<keyword evidence="1" id="KW-0040">ANK repeat</keyword>